<dbReference type="EMBL" id="KV419479">
    <property type="protein sequence ID" value="KZS86612.1"/>
    <property type="molecule type" value="Genomic_DNA"/>
</dbReference>
<dbReference type="Proteomes" id="UP000076722">
    <property type="component" value="Unassembled WGS sequence"/>
</dbReference>
<evidence type="ECO:0000256" key="1">
    <source>
        <dbReference type="SAM" id="MobiDB-lite"/>
    </source>
</evidence>
<evidence type="ECO:0000313" key="2">
    <source>
        <dbReference type="EMBL" id="KZS86612.1"/>
    </source>
</evidence>
<accession>A0A164MDQ7</accession>
<sequence>MDQRQQWPKILKLREIFVHEKGWSTTSGSGARMVPNIALYEPVGDVQPPRPPHSPPHPSSSPSPPPTPPPAPAKRQRSNPLQAILPTRKSSRTKKPVDKSYPGQPYNRAERPSRYSSQDTTPPVDTPLPTPTPEVTPDPPIVEKEVLSLCLFGQVA</sequence>
<feature type="compositionally biased region" description="Pro residues" evidence="1">
    <location>
        <begin position="48"/>
        <end position="72"/>
    </location>
</feature>
<gene>
    <name evidence="2" type="ORF">SISNIDRAFT_491788</name>
</gene>
<organism evidence="2 3">
    <name type="scientific">Sistotremastrum niveocremeum HHB9708</name>
    <dbReference type="NCBI Taxonomy" id="1314777"/>
    <lineage>
        <taxon>Eukaryota</taxon>
        <taxon>Fungi</taxon>
        <taxon>Dikarya</taxon>
        <taxon>Basidiomycota</taxon>
        <taxon>Agaricomycotina</taxon>
        <taxon>Agaricomycetes</taxon>
        <taxon>Sistotremastrales</taxon>
        <taxon>Sistotremastraceae</taxon>
        <taxon>Sertulicium</taxon>
        <taxon>Sertulicium niveocremeum</taxon>
    </lineage>
</organism>
<keyword evidence="3" id="KW-1185">Reference proteome</keyword>
<name>A0A164MDQ7_9AGAM</name>
<protein>
    <submittedName>
        <fullName evidence="2">Uncharacterized protein</fullName>
    </submittedName>
</protein>
<reference evidence="2 3" key="1">
    <citation type="journal article" date="2016" name="Mol. Biol. Evol.">
        <title>Comparative Genomics of Early-Diverging Mushroom-Forming Fungi Provides Insights into the Origins of Lignocellulose Decay Capabilities.</title>
        <authorList>
            <person name="Nagy L.G."/>
            <person name="Riley R."/>
            <person name="Tritt A."/>
            <person name="Adam C."/>
            <person name="Daum C."/>
            <person name="Floudas D."/>
            <person name="Sun H."/>
            <person name="Yadav J.S."/>
            <person name="Pangilinan J."/>
            <person name="Larsson K.H."/>
            <person name="Matsuura K."/>
            <person name="Barry K."/>
            <person name="Labutti K."/>
            <person name="Kuo R."/>
            <person name="Ohm R.A."/>
            <person name="Bhattacharya S.S."/>
            <person name="Shirouzu T."/>
            <person name="Yoshinaga Y."/>
            <person name="Martin F.M."/>
            <person name="Grigoriev I.V."/>
            <person name="Hibbett D.S."/>
        </authorList>
    </citation>
    <scope>NUCLEOTIDE SEQUENCE [LARGE SCALE GENOMIC DNA]</scope>
    <source>
        <strain evidence="2 3">HHB9708</strain>
    </source>
</reference>
<dbReference type="AlphaFoldDB" id="A0A164MDQ7"/>
<feature type="compositionally biased region" description="Pro residues" evidence="1">
    <location>
        <begin position="124"/>
        <end position="140"/>
    </location>
</feature>
<evidence type="ECO:0000313" key="3">
    <source>
        <dbReference type="Proteomes" id="UP000076722"/>
    </source>
</evidence>
<proteinExistence type="predicted"/>
<feature type="region of interest" description="Disordered" evidence="1">
    <location>
        <begin position="19"/>
        <end position="141"/>
    </location>
</feature>